<evidence type="ECO:0000313" key="3">
    <source>
        <dbReference type="EMBL" id="EST05858.1"/>
    </source>
</evidence>
<protein>
    <submittedName>
        <fullName evidence="3">Uncharacterized protein</fullName>
    </submittedName>
</protein>
<dbReference type="Proteomes" id="UP000019377">
    <property type="component" value="Unassembled WGS sequence"/>
</dbReference>
<proteinExistence type="predicted"/>
<feature type="compositionally biased region" description="Low complexity" evidence="2">
    <location>
        <begin position="128"/>
        <end position="137"/>
    </location>
</feature>
<feature type="region of interest" description="Disordered" evidence="2">
    <location>
        <begin position="599"/>
        <end position="618"/>
    </location>
</feature>
<feature type="region of interest" description="Disordered" evidence="2">
    <location>
        <begin position="347"/>
        <end position="382"/>
    </location>
</feature>
<gene>
    <name evidence="3" type="ORF">PSEUBRA_SCAF4g05023</name>
</gene>
<evidence type="ECO:0000256" key="2">
    <source>
        <dbReference type="SAM" id="MobiDB-lite"/>
    </source>
</evidence>
<feature type="region of interest" description="Disordered" evidence="2">
    <location>
        <begin position="303"/>
        <end position="324"/>
    </location>
</feature>
<keyword evidence="4" id="KW-1185">Reference proteome</keyword>
<dbReference type="HOGENOM" id="CLU_442205_0_0_1"/>
<dbReference type="OrthoDB" id="2593174at2759"/>
<sequence length="618" mass="68061">MDASLPADQSGLSDLQSMRRPSSRNSNGKGNESIGSSLGTFDYSNASFSESFLRQAGANMLAGLDEANPSPNRSLSSSPRYRTSSSPTWSPSPVPLQAKVEVVQIESEKPQADISADAPEEEDEEELASSSASLSASTARIDELEAALETKESQQAELHDVRATLAQLSTQYEELVAEADEKDAAMVELVRKLQGQLSARGGDRVAGLERELEEERRLREVERRDYEVRIQGLLSSATTSSSAANAAMDEIAFDSDDRMTGAVEQAKEQLRLTLEKDSEIRRAMEQRDLLAKVEELERQLASTSKVEATVEDRHDPDVQHQVDQLTSELDRRFEELTDLREELESALAEKEHAESRARALEEELDEARSRSHHDSRDSANKELDELRTTLVERDTHISRLEETLSLTTSRLTTLTANHDALQHQNILLSQSRTDDSTRIATLESHILSLETQLRTRTPNKATESTAEVESATPGQDRLAKLHKELASLQLDLVKLGKANDALQEDNVHFSIALSAKQLELGMVKRNARFALKNARAMAQGERVGLPLSKSVKEKEVEFPAAPKGEVVAERKEVDKENVVPVNQARLQARQMLALRKAAPVAGGDGGGGARRVRPMLAA</sequence>
<feature type="region of interest" description="Disordered" evidence="2">
    <location>
        <begin position="63"/>
        <end position="138"/>
    </location>
</feature>
<feature type="region of interest" description="Disordered" evidence="2">
    <location>
        <begin position="1"/>
        <end position="40"/>
    </location>
</feature>
<feature type="compositionally biased region" description="Polar residues" evidence="2">
    <location>
        <begin position="10"/>
        <end position="40"/>
    </location>
</feature>
<keyword evidence="1" id="KW-0175">Coiled coil</keyword>
<feature type="compositionally biased region" description="Basic and acidic residues" evidence="2">
    <location>
        <begin position="308"/>
        <end position="320"/>
    </location>
</feature>
<feature type="compositionally biased region" description="Acidic residues" evidence="2">
    <location>
        <begin position="118"/>
        <end position="127"/>
    </location>
</feature>
<dbReference type="EMBL" id="KI545884">
    <property type="protein sequence ID" value="EST05858.1"/>
    <property type="molecule type" value="Genomic_DNA"/>
</dbReference>
<organism evidence="3 4">
    <name type="scientific">Kalmanozyma brasiliensis (strain GHG001)</name>
    <name type="common">Yeast</name>
    <name type="synonym">Pseudozyma brasiliensis</name>
    <dbReference type="NCBI Taxonomy" id="1365824"/>
    <lineage>
        <taxon>Eukaryota</taxon>
        <taxon>Fungi</taxon>
        <taxon>Dikarya</taxon>
        <taxon>Basidiomycota</taxon>
        <taxon>Ustilaginomycotina</taxon>
        <taxon>Ustilaginomycetes</taxon>
        <taxon>Ustilaginales</taxon>
        <taxon>Ustilaginaceae</taxon>
        <taxon>Kalmanozyma</taxon>
    </lineage>
</organism>
<evidence type="ECO:0000256" key="1">
    <source>
        <dbReference type="SAM" id="Coils"/>
    </source>
</evidence>
<dbReference type="AlphaFoldDB" id="V5ESD0"/>
<name>V5ESD0_KALBG</name>
<dbReference type="STRING" id="1365824.V5ESD0"/>
<evidence type="ECO:0000313" key="4">
    <source>
        <dbReference type="Proteomes" id="UP000019377"/>
    </source>
</evidence>
<reference evidence="4" key="1">
    <citation type="journal article" date="2013" name="Genome Announc.">
        <title>Draft genome sequence of Pseudozyma brasiliensis sp. nov. strain GHG001, a high producer of endo-1,4-xylanase isolated from an insect pest of sugarcane.</title>
        <authorList>
            <person name="Oliveira J.V.D.C."/>
            <person name="dos Santos R.A.C."/>
            <person name="Borges T.A."/>
            <person name="Riano-Pachon D.M."/>
            <person name="Goldman G.H."/>
        </authorList>
    </citation>
    <scope>NUCLEOTIDE SEQUENCE [LARGE SCALE GENOMIC DNA]</scope>
    <source>
        <strain evidence="4">GHG001</strain>
    </source>
</reference>
<feature type="compositionally biased region" description="Low complexity" evidence="2">
    <location>
        <begin position="68"/>
        <end position="91"/>
    </location>
</feature>
<feature type="coiled-coil region" evidence="1">
    <location>
        <begin position="478"/>
        <end position="505"/>
    </location>
</feature>
<accession>V5ESD0</accession>